<dbReference type="AlphaFoldDB" id="A0A7S2RVR0"/>
<accession>A0A7S2RVR0</accession>
<evidence type="ECO:0000313" key="2">
    <source>
        <dbReference type="EMBL" id="CAD9682164.1"/>
    </source>
</evidence>
<sequence>MLEEDEAVRTVSGPGSTDASVAMGSTDASVVMGSMDASGMAPCVGEEPSVPAEGDVMAPKGILDEMDVLLMGPEVHQDSSAELGLDEVGFKDPSAMLAETAALISDGERLAVTSPAGASASPRGELPDPGAVFAETAMLLSEGDANVAGKGHDGMFEVHFEMDDNCKDDAQDEKEINVDEEMLRIESCSTKDVSLVYCGKVINLREIFLLDNAYRMRIRQDVPNDIISTICSTALALHGYEIRSSEGGLIRASFHVATDGNEHENEEEEASSSVNIPEQAQKASKMMSRAFSFGMGKLSEAISSVEQYKTGSKPSSQATATFQEKFIKKESYVHVVLGVELSSKERVILFSGLDSNKDDVLRDIISRGVTVGSNKRIVMLDAGEDKDGEQVLSEDYLSDVHEAFKQAAEADLFQSIHAREKDTRAYEWETAQLISIVKASYKEYGVAIPELGRVPLLSSLPLEYDESAHSDQPVIDQSKLSPIQLADCKLKHSLAEKWDRDVVALKKRRLTQLDMRMATSTQNRTTIIMKLRESDVARTSKEVIELSKSMNVPASVVLGRVPCIYEGKPGTLYITFDMLLYSGSVLGFARTNASFAIADFEKFEKYSLSGAASIVGDSGVLATRKVGRGPSVSFIIPDSLDCEKVLVLLSQIFAMHSKSSTPESKSHEEAACTVPVAAGATGEGAGSATTKQRQASMHNMMASTMLQEDEEEF</sequence>
<evidence type="ECO:0000256" key="1">
    <source>
        <dbReference type="SAM" id="MobiDB-lite"/>
    </source>
</evidence>
<protein>
    <submittedName>
        <fullName evidence="2">Uncharacterized protein</fullName>
    </submittedName>
</protein>
<proteinExistence type="predicted"/>
<organism evidence="2">
    <name type="scientific">Mucochytrium quahogii</name>
    <dbReference type="NCBI Taxonomy" id="96639"/>
    <lineage>
        <taxon>Eukaryota</taxon>
        <taxon>Sar</taxon>
        <taxon>Stramenopiles</taxon>
        <taxon>Bigyra</taxon>
        <taxon>Labyrinthulomycetes</taxon>
        <taxon>Thraustochytrida</taxon>
        <taxon>Thraustochytriidae</taxon>
        <taxon>Mucochytrium</taxon>
    </lineage>
</organism>
<dbReference type="EMBL" id="HBHK01012043">
    <property type="protein sequence ID" value="CAD9682164.1"/>
    <property type="molecule type" value="Transcribed_RNA"/>
</dbReference>
<reference evidence="2" key="1">
    <citation type="submission" date="2021-01" db="EMBL/GenBank/DDBJ databases">
        <authorList>
            <person name="Corre E."/>
            <person name="Pelletier E."/>
            <person name="Niang G."/>
            <person name="Scheremetjew M."/>
            <person name="Finn R."/>
            <person name="Kale V."/>
            <person name="Holt S."/>
            <person name="Cochrane G."/>
            <person name="Meng A."/>
            <person name="Brown T."/>
            <person name="Cohen L."/>
        </authorList>
    </citation>
    <scope>NUCLEOTIDE SEQUENCE</scope>
    <source>
        <strain evidence="2">NY070348D</strain>
    </source>
</reference>
<name>A0A7S2RVR0_9STRA</name>
<feature type="region of interest" description="Disordered" evidence="1">
    <location>
        <begin position="1"/>
        <end position="22"/>
    </location>
</feature>
<gene>
    <name evidence="2" type="ORF">QSP1433_LOCUS7586</name>
</gene>